<evidence type="ECO:0000313" key="3">
    <source>
        <dbReference type="EMBL" id="KAH7093299.1"/>
    </source>
</evidence>
<dbReference type="EMBL" id="JAGMVJ010000002">
    <property type="protein sequence ID" value="KAH7093299.1"/>
    <property type="molecule type" value="Genomic_DNA"/>
</dbReference>
<feature type="chain" id="PRO_5035419306" description="Secreted protein" evidence="2">
    <location>
        <begin position="31"/>
        <end position="142"/>
    </location>
</feature>
<protein>
    <recommendedName>
        <fullName evidence="5">Secreted protein</fullName>
    </recommendedName>
</protein>
<gene>
    <name evidence="3" type="ORF">FB567DRAFT_544669</name>
</gene>
<feature type="region of interest" description="Disordered" evidence="1">
    <location>
        <begin position="40"/>
        <end position="60"/>
    </location>
</feature>
<dbReference type="Proteomes" id="UP000813461">
    <property type="component" value="Unassembled WGS sequence"/>
</dbReference>
<evidence type="ECO:0008006" key="5">
    <source>
        <dbReference type="Google" id="ProtNLM"/>
    </source>
</evidence>
<comment type="caution">
    <text evidence="3">The sequence shown here is derived from an EMBL/GenBank/DDBJ whole genome shotgun (WGS) entry which is preliminary data.</text>
</comment>
<evidence type="ECO:0000313" key="4">
    <source>
        <dbReference type="Proteomes" id="UP000813461"/>
    </source>
</evidence>
<proteinExistence type="predicted"/>
<sequence length="142" mass="15249">MSRLALAFIARGLASQWLGLSNCLLAATWAGRGTVSAYPRPAQDQGLTDPTSWVGGDRHRPATGRKVEAVLAAAVRSSSPGRVRIVAKSKIGISINVHICAISQFRSSCEGEDPPRWMPGARSCLDPGFPRPPLHMQHRLPS</sequence>
<keyword evidence="2" id="KW-0732">Signal</keyword>
<keyword evidence="4" id="KW-1185">Reference proteome</keyword>
<organism evidence="3 4">
    <name type="scientific">Paraphoma chrysanthemicola</name>
    <dbReference type="NCBI Taxonomy" id="798071"/>
    <lineage>
        <taxon>Eukaryota</taxon>
        <taxon>Fungi</taxon>
        <taxon>Dikarya</taxon>
        <taxon>Ascomycota</taxon>
        <taxon>Pezizomycotina</taxon>
        <taxon>Dothideomycetes</taxon>
        <taxon>Pleosporomycetidae</taxon>
        <taxon>Pleosporales</taxon>
        <taxon>Pleosporineae</taxon>
        <taxon>Phaeosphaeriaceae</taxon>
        <taxon>Paraphoma</taxon>
    </lineage>
</organism>
<name>A0A8K0RFW8_9PLEO</name>
<evidence type="ECO:0000256" key="2">
    <source>
        <dbReference type="SAM" id="SignalP"/>
    </source>
</evidence>
<reference evidence="3" key="1">
    <citation type="journal article" date="2021" name="Nat. Commun.">
        <title>Genetic determinants of endophytism in the Arabidopsis root mycobiome.</title>
        <authorList>
            <person name="Mesny F."/>
            <person name="Miyauchi S."/>
            <person name="Thiergart T."/>
            <person name="Pickel B."/>
            <person name="Atanasova L."/>
            <person name="Karlsson M."/>
            <person name="Huettel B."/>
            <person name="Barry K.W."/>
            <person name="Haridas S."/>
            <person name="Chen C."/>
            <person name="Bauer D."/>
            <person name="Andreopoulos W."/>
            <person name="Pangilinan J."/>
            <person name="LaButti K."/>
            <person name="Riley R."/>
            <person name="Lipzen A."/>
            <person name="Clum A."/>
            <person name="Drula E."/>
            <person name="Henrissat B."/>
            <person name="Kohler A."/>
            <person name="Grigoriev I.V."/>
            <person name="Martin F.M."/>
            <person name="Hacquard S."/>
        </authorList>
    </citation>
    <scope>NUCLEOTIDE SEQUENCE</scope>
    <source>
        <strain evidence="3">MPI-SDFR-AT-0120</strain>
    </source>
</reference>
<dbReference type="AlphaFoldDB" id="A0A8K0RFW8"/>
<feature type="signal peptide" evidence="2">
    <location>
        <begin position="1"/>
        <end position="30"/>
    </location>
</feature>
<accession>A0A8K0RFW8</accession>
<evidence type="ECO:0000256" key="1">
    <source>
        <dbReference type="SAM" id="MobiDB-lite"/>
    </source>
</evidence>